<feature type="transmembrane region" description="Helical" evidence="1">
    <location>
        <begin position="138"/>
        <end position="160"/>
    </location>
</feature>
<feature type="transmembrane region" description="Helical" evidence="1">
    <location>
        <begin position="187"/>
        <end position="208"/>
    </location>
</feature>
<keyword evidence="1" id="KW-0812">Transmembrane</keyword>
<feature type="domain" description="DUF1206" evidence="2">
    <location>
        <begin position="188"/>
        <end position="256"/>
    </location>
</feature>
<evidence type="ECO:0000256" key="1">
    <source>
        <dbReference type="SAM" id="Phobius"/>
    </source>
</evidence>
<accession>A0A2G8RAH2</accession>
<name>A0A2G8RAH2_9RHOB</name>
<dbReference type="InterPro" id="IPR009597">
    <property type="entry name" value="DUF1206"/>
</dbReference>
<feature type="domain" description="DUF1206" evidence="2">
    <location>
        <begin position="15"/>
        <end position="81"/>
    </location>
</feature>
<feature type="domain" description="DUF1206" evidence="2">
    <location>
        <begin position="98"/>
        <end position="164"/>
    </location>
</feature>
<dbReference type="AlphaFoldDB" id="A0A2G8RAH2"/>
<feature type="transmembrane region" description="Helical" evidence="1">
    <location>
        <begin position="98"/>
        <end position="118"/>
    </location>
</feature>
<feature type="transmembrane region" description="Helical" evidence="1">
    <location>
        <begin position="228"/>
        <end position="247"/>
    </location>
</feature>
<dbReference type="RefSeq" id="WP_099912190.1">
    <property type="nucleotide sequence ID" value="NZ_AWWI01000121.1"/>
</dbReference>
<organism evidence="3 4">
    <name type="scientific">Puniceibacterium antarcticum</name>
    <dbReference type="NCBI Taxonomy" id="1206336"/>
    <lineage>
        <taxon>Bacteria</taxon>
        <taxon>Pseudomonadati</taxon>
        <taxon>Pseudomonadota</taxon>
        <taxon>Alphaproteobacteria</taxon>
        <taxon>Rhodobacterales</taxon>
        <taxon>Paracoccaceae</taxon>
        <taxon>Puniceibacterium</taxon>
    </lineage>
</organism>
<sequence length="282" mass="29397">MSNTAPPWVVPVMRAGYAARGAVYTVVGGLALGAAFDGREAEGTTSALAELRDEVWGIPMLWAIALGLWAYTIWRLIDAALDLEDYGADAKGLIARGGQIVTGLIHATIGISVAGLALGQSSGGGDSAKDWTAKIMTLPYGPSLIIGVGLVTLCAGIFYIHKGLAGKYKRTLRVTPLTERLDPAMKYGFVAQGVVIGIIGALIVYAGFTTDPEQAGGVGEALHQLRGVAYGRILLGVVALGLIAFAVENFVESVYRIIPRCAGPDIRTLAMQAKAKAQQAAS</sequence>
<feature type="transmembrane region" description="Helical" evidence="1">
    <location>
        <begin position="17"/>
        <end position="36"/>
    </location>
</feature>
<dbReference type="Proteomes" id="UP000231259">
    <property type="component" value="Unassembled WGS sequence"/>
</dbReference>
<evidence type="ECO:0000259" key="2">
    <source>
        <dbReference type="Pfam" id="PF06724"/>
    </source>
</evidence>
<evidence type="ECO:0000313" key="3">
    <source>
        <dbReference type="EMBL" id="PIL18532.1"/>
    </source>
</evidence>
<proteinExistence type="predicted"/>
<keyword evidence="4" id="KW-1185">Reference proteome</keyword>
<keyword evidence="1" id="KW-1133">Transmembrane helix</keyword>
<gene>
    <name evidence="3" type="ORF">P775_18330</name>
</gene>
<feature type="transmembrane region" description="Helical" evidence="1">
    <location>
        <begin position="56"/>
        <end position="77"/>
    </location>
</feature>
<protein>
    <recommendedName>
        <fullName evidence="2">DUF1206 domain-containing protein</fullName>
    </recommendedName>
</protein>
<keyword evidence="1" id="KW-0472">Membrane</keyword>
<dbReference type="EMBL" id="AWWI01000121">
    <property type="protein sequence ID" value="PIL18532.1"/>
    <property type="molecule type" value="Genomic_DNA"/>
</dbReference>
<dbReference type="Pfam" id="PF06724">
    <property type="entry name" value="DUF1206"/>
    <property type="match status" value="3"/>
</dbReference>
<comment type="caution">
    <text evidence="3">The sequence shown here is derived from an EMBL/GenBank/DDBJ whole genome shotgun (WGS) entry which is preliminary data.</text>
</comment>
<dbReference type="OrthoDB" id="5702018at2"/>
<evidence type="ECO:0000313" key="4">
    <source>
        <dbReference type="Proteomes" id="UP000231259"/>
    </source>
</evidence>
<reference evidence="3 4" key="1">
    <citation type="submission" date="2013-09" db="EMBL/GenBank/DDBJ databases">
        <title>Genome sequencing of Phaeobacter antarcticus sp. nov. SM1211.</title>
        <authorList>
            <person name="Zhang X.-Y."/>
            <person name="Liu C."/>
            <person name="Chen X.-L."/>
            <person name="Xie B.-B."/>
            <person name="Qin Q.-L."/>
            <person name="Rong J.-C."/>
            <person name="Zhang Y.-Z."/>
        </authorList>
    </citation>
    <scope>NUCLEOTIDE SEQUENCE [LARGE SCALE GENOMIC DNA]</scope>
    <source>
        <strain evidence="3 4">SM1211</strain>
    </source>
</reference>